<protein>
    <submittedName>
        <fullName evidence="3">Uncharacterized protein</fullName>
    </submittedName>
</protein>
<dbReference type="EMBL" id="SDRB02010689">
    <property type="protein sequence ID" value="THG04949.1"/>
    <property type="molecule type" value="Genomic_DNA"/>
</dbReference>
<dbReference type="NCBIfam" id="TIGR00756">
    <property type="entry name" value="PPR"/>
    <property type="match status" value="1"/>
</dbReference>
<evidence type="ECO:0000313" key="3">
    <source>
        <dbReference type="EMBL" id="THG04949.1"/>
    </source>
</evidence>
<accession>A0A4S4DPJ4</accession>
<keyword evidence="1" id="KW-0677">Repeat</keyword>
<evidence type="ECO:0000256" key="2">
    <source>
        <dbReference type="PROSITE-ProRule" id="PRU00708"/>
    </source>
</evidence>
<dbReference type="InterPro" id="IPR002885">
    <property type="entry name" value="PPR_rpt"/>
</dbReference>
<gene>
    <name evidence="3" type="ORF">TEA_012171</name>
</gene>
<proteinExistence type="predicted"/>
<sequence length="143" mass="16092">MQSRGIIPNLYTYNSLILNLGIAGMIEEAGKMYEELLLKGLEPNCGPSHVCNVGGEIATTMLQKVPSFFKPRCRYLLKIQSLKLEGDLVQPQNSGMTRKIHEKRRNCSANVAPSGSPYSVLVSNLDTLKMRKEKYRYQLVRSN</sequence>
<name>A0A4S4DPJ4_CAMSN</name>
<evidence type="ECO:0000313" key="4">
    <source>
        <dbReference type="Proteomes" id="UP000306102"/>
    </source>
</evidence>
<comment type="caution">
    <text evidence="3">The sequence shown here is derived from an EMBL/GenBank/DDBJ whole genome shotgun (WGS) entry which is preliminary data.</text>
</comment>
<dbReference type="InterPro" id="IPR011990">
    <property type="entry name" value="TPR-like_helical_dom_sf"/>
</dbReference>
<dbReference type="Gene3D" id="1.25.40.10">
    <property type="entry name" value="Tetratricopeptide repeat domain"/>
    <property type="match status" value="1"/>
</dbReference>
<feature type="repeat" description="PPR" evidence="2">
    <location>
        <begin position="9"/>
        <end position="43"/>
    </location>
</feature>
<keyword evidence="4" id="KW-1185">Reference proteome</keyword>
<dbReference type="Proteomes" id="UP000306102">
    <property type="component" value="Unassembled WGS sequence"/>
</dbReference>
<reference evidence="3 4" key="1">
    <citation type="journal article" date="2018" name="Proc. Natl. Acad. Sci. U.S.A.">
        <title>Draft genome sequence of Camellia sinensis var. sinensis provides insights into the evolution of the tea genome and tea quality.</title>
        <authorList>
            <person name="Wei C."/>
            <person name="Yang H."/>
            <person name="Wang S."/>
            <person name="Zhao J."/>
            <person name="Liu C."/>
            <person name="Gao L."/>
            <person name="Xia E."/>
            <person name="Lu Y."/>
            <person name="Tai Y."/>
            <person name="She G."/>
            <person name="Sun J."/>
            <person name="Cao H."/>
            <person name="Tong W."/>
            <person name="Gao Q."/>
            <person name="Li Y."/>
            <person name="Deng W."/>
            <person name="Jiang X."/>
            <person name="Wang W."/>
            <person name="Chen Q."/>
            <person name="Zhang S."/>
            <person name="Li H."/>
            <person name="Wu J."/>
            <person name="Wang P."/>
            <person name="Li P."/>
            <person name="Shi C."/>
            <person name="Zheng F."/>
            <person name="Jian J."/>
            <person name="Huang B."/>
            <person name="Shan D."/>
            <person name="Shi M."/>
            <person name="Fang C."/>
            <person name="Yue Y."/>
            <person name="Li F."/>
            <person name="Li D."/>
            <person name="Wei S."/>
            <person name="Han B."/>
            <person name="Jiang C."/>
            <person name="Yin Y."/>
            <person name="Xia T."/>
            <person name="Zhang Z."/>
            <person name="Bennetzen J.L."/>
            <person name="Zhao S."/>
            <person name="Wan X."/>
        </authorList>
    </citation>
    <scope>NUCLEOTIDE SEQUENCE [LARGE SCALE GENOMIC DNA]</scope>
    <source>
        <strain evidence="4">cv. Shuchazao</strain>
        <tissue evidence="3">Leaf</tissue>
    </source>
</reference>
<organism evidence="3 4">
    <name type="scientific">Camellia sinensis var. sinensis</name>
    <name type="common">China tea</name>
    <dbReference type="NCBI Taxonomy" id="542762"/>
    <lineage>
        <taxon>Eukaryota</taxon>
        <taxon>Viridiplantae</taxon>
        <taxon>Streptophyta</taxon>
        <taxon>Embryophyta</taxon>
        <taxon>Tracheophyta</taxon>
        <taxon>Spermatophyta</taxon>
        <taxon>Magnoliopsida</taxon>
        <taxon>eudicotyledons</taxon>
        <taxon>Gunneridae</taxon>
        <taxon>Pentapetalae</taxon>
        <taxon>asterids</taxon>
        <taxon>Ericales</taxon>
        <taxon>Theaceae</taxon>
        <taxon>Camellia</taxon>
    </lineage>
</organism>
<dbReference type="PROSITE" id="PS51375">
    <property type="entry name" value="PPR"/>
    <property type="match status" value="1"/>
</dbReference>
<dbReference type="AlphaFoldDB" id="A0A4S4DPJ4"/>
<evidence type="ECO:0000256" key="1">
    <source>
        <dbReference type="ARBA" id="ARBA00022737"/>
    </source>
</evidence>